<dbReference type="PIRSF" id="PIRSF033111">
    <property type="entry name" value="UCP033111"/>
    <property type="match status" value="1"/>
</dbReference>
<organism evidence="3 4">
    <name type="scientific">Lapidilactobacillus mulanensis</name>
    <dbReference type="NCBI Taxonomy" id="2485999"/>
    <lineage>
        <taxon>Bacteria</taxon>
        <taxon>Bacillati</taxon>
        <taxon>Bacillota</taxon>
        <taxon>Bacilli</taxon>
        <taxon>Lactobacillales</taxon>
        <taxon>Lactobacillaceae</taxon>
        <taxon>Lapidilactobacillus</taxon>
    </lineage>
</organism>
<dbReference type="Proteomes" id="UP001597244">
    <property type="component" value="Unassembled WGS sequence"/>
</dbReference>
<feature type="region of interest" description="Disordered" evidence="1">
    <location>
        <begin position="1"/>
        <end position="26"/>
    </location>
</feature>
<reference evidence="4" key="1">
    <citation type="journal article" date="2019" name="Int. J. Syst. Evol. Microbiol.">
        <title>The Global Catalogue of Microorganisms (GCM) 10K type strain sequencing project: providing services to taxonomists for standard genome sequencing and annotation.</title>
        <authorList>
            <consortium name="The Broad Institute Genomics Platform"/>
            <consortium name="The Broad Institute Genome Sequencing Center for Infectious Disease"/>
            <person name="Wu L."/>
            <person name="Ma J."/>
        </authorList>
    </citation>
    <scope>NUCLEOTIDE SEQUENCE [LARGE SCALE GENOMIC DNA]</scope>
    <source>
        <strain evidence="4">CCM 8951</strain>
    </source>
</reference>
<keyword evidence="2" id="KW-0472">Membrane</keyword>
<evidence type="ECO:0000313" key="4">
    <source>
        <dbReference type="Proteomes" id="UP001597244"/>
    </source>
</evidence>
<feature type="transmembrane region" description="Helical" evidence="2">
    <location>
        <begin position="117"/>
        <end position="138"/>
    </location>
</feature>
<name>A0ABW4DN56_9LACO</name>
<accession>A0ABW4DN56</accession>
<dbReference type="Pfam" id="PF06570">
    <property type="entry name" value="DUF1129"/>
    <property type="match status" value="1"/>
</dbReference>
<feature type="transmembrane region" description="Helical" evidence="2">
    <location>
        <begin position="217"/>
        <end position="238"/>
    </location>
</feature>
<protein>
    <submittedName>
        <fullName evidence="3">DUF1129 family protein</fullName>
    </submittedName>
</protein>
<keyword evidence="2" id="KW-0812">Transmembrane</keyword>
<dbReference type="InterPro" id="IPR009214">
    <property type="entry name" value="DUF1129"/>
</dbReference>
<keyword evidence="2" id="KW-1133">Transmembrane helix</keyword>
<evidence type="ECO:0000313" key="3">
    <source>
        <dbReference type="EMBL" id="MFD1465464.1"/>
    </source>
</evidence>
<dbReference type="RefSeq" id="WP_125577942.1">
    <property type="nucleotide sequence ID" value="NZ_JBHTOF010000033.1"/>
</dbReference>
<evidence type="ECO:0000256" key="2">
    <source>
        <dbReference type="SAM" id="Phobius"/>
    </source>
</evidence>
<keyword evidence="4" id="KW-1185">Reference proteome</keyword>
<dbReference type="EMBL" id="JBHTOF010000033">
    <property type="protein sequence ID" value="MFD1465464.1"/>
    <property type="molecule type" value="Genomic_DNA"/>
</dbReference>
<comment type="caution">
    <text evidence="3">The sequence shown here is derived from an EMBL/GenBank/DDBJ whole genome shotgun (WGS) entry which is preliminary data.</text>
</comment>
<feature type="transmembrane region" description="Helical" evidence="2">
    <location>
        <begin position="190"/>
        <end position="211"/>
    </location>
</feature>
<sequence length="249" mass="27837">MASTEERNQQAKEQQAEKLTAQEQNQAEIESMSAAQLHAELSNKNDDYIFKLHKLLVEGGYTDADANAKIDALLPEVISNQRVGKPATQIYGSPSFKFDQMIHAKEKPKKVKYWMRAIDMSFLYLVILAVLFGVMGLIPNNKNATTQSSGILSLIVMALAFGFLLTWFTDTMETSRNRKKDTKHKFNWGTIGRGAVATVGVLLLISLTAFVNPTINPILPAWGYLVLAAASYGARYLFRRQYHITGRSM</sequence>
<proteinExistence type="predicted"/>
<feature type="compositionally biased region" description="Basic and acidic residues" evidence="1">
    <location>
        <begin position="1"/>
        <end position="16"/>
    </location>
</feature>
<feature type="transmembrane region" description="Helical" evidence="2">
    <location>
        <begin position="150"/>
        <end position="169"/>
    </location>
</feature>
<evidence type="ECO:0000256" key="1">
    <source>
        <dbReference type="SAM" id="MobiDB-lite"/>
    </source>
</evidence>
<gene>
    <name evidence="3" type="ORF">ACFQ4L_05075</name>
</gene>